<dbReference type="Gene3D" id="3.30.470.160">
    <property type="entry name" value="Inositol polyphosphate kinase"/>
    <property type="match status" value="1"/>
</dbReference>
<evidence type="ECO:0000256" key="5">
    <source>
        <dbReference type="SAM" id="MobiDB-lite"/>
    </source>
</evidence>
<dbReference type="EC" id="2.7.-.-" evidence="4"/>
<dbReference type="GO" id="GO:0005634">
    <property type="term" value="C:nucleus"/>
    <property type="evidence" value="ECO:0007669"/>
    <property type="project" value="TreeGrafter"/>
</dbReference>
<feature type="compositionally biased region" description="Pro residues" evidence="5">
    <location>
        <begin position="176"/>
        <end position="187"/>
    </location>
</feature>
<dbReference type="PANTHER" id="PTHR12400">
    <property type="entry name" value="INOSITOL POLYPHOSPHATE KINASE"/>
    <property type="match status" value="1"/>
</dbReference>
<organism evidence="6 7">
    <name type="scientific">Lichtheimia corymbifera JMRC:FSU:9682</name>
    <dbReference type="NCBI Taxonomy" id="1263082"/>
    <lineage>
        <taxon>Eukaryota</taxon>
        <taxon>Fungi</taxon>
        <taxon>Fungi incertae sedis</taxon>
        <taxon>Mucoromycota</taxon>
        <taxon>Mucoromycotina</taxon>
        <taxon>Mucoromycetes</taxon>
        <taxon>Mucorales</taxon>
        <taxon>Lichtheimiaceae</taxon>
        <taxon>Lichtheimia</taxon>
    </lineage>
</organism>
<dbReference type="STRING" id="1263082.A0A068RWE7"/>
<sequence>MRGDDDEQHYFDPTQITASLPLLPFDNQVGGHGSFFRFSKQAICKAVSKKEQSFYEHLERQLPELLPFIPQYFGIVNVTYSTDSVPHIVFEKNKHLLSDWRACHHRRSSRRHSVSAAREQILRDIFTPQAIQERLRQVNSEFRRSSSFPERRQHSLLLPADQDNPLTAVSCSPTSLSPPSPPPPPPSSSSKSTSAITSRRDQQDDDNNNNNDQDVFIMDEDMALTTTGDDWKTREKPNNPWSMQVYQRDQQKMKHDDHKEYIMIEDLTDGIHFPCVLDLKMGTRQHSVYATSAKAASQTRKCQQSTSAALGVRVCGMQVYKQGDFIFQDKYQGRRLSPIEFRDTLVQFLNNNGCVQIHHIPAVLHKLRRLAAIIRSLNDYRFYGSSLLMIYDGDETSDKVMDVRIIDFAHSVTSQDPRHEFSYPPQHPNQPDDGYLLGLKTLTVCFEWIYKTHGGEASVLTTLDQDENDVFEGIESRAAMCGV</sequence>
<feature type="compositionally biased region" description="Basic and acidic residues" evidence="5">
    <location>
        <begin position="141"/>
        <end position="153"/>
    </location>
</feature>
<dbReference type="InterPro" id="IPR038286">
    <property type="entry name" value="IPK_sf"/>
</dbReference>
<dbReference type="PANTHER" id="PTHR12400:SF21">
    <property type="entry name" value="KINASE"/>
    <property type="match status" value="1"/>
</dbReference>
<evidence type="ECO:0000313" key="6">
    <source>
        <dbReference type="EMBL" id="CDH54349.1"/>
    </source>
</evidence>
<dbReference type="InterPro" id="IPR005522">
    <property type="entry name" value="IPK"/>
</dbReference>
<evidence type="ECO:0000256" key="1">
    <source>
        <dbReference type="ARBA" id="ARBA00007374"/>
    </source>
</evidence>
<evidence type="ECO:0000313" key="7">
    <source>
        <dbReference type="Proteomes" id="UP000027586"/>
    </source>
</evidence>
<reference evidence="6" key="1">
    <citation type="submission" date="2013-08" db="EMBL/GenBank/DDBJ databases">
        <title>Gene expansion shapes genome architecture in the human pathogen Lichtheimia corymbifera: an evolutionary genomics analysis in the ancient terrestrial Mucorales (Mucoromycotina).</title>
        <authorList>
            <person name="Schwartze V.U."/>
            <person name="Winter S."/>
            <person name="Shelest E."/>
            <person name="Marcet-Houben M."/>
            <person name="Horn F."/>
            <person name="Wehner S."/>
            <person name="Hoffmann K."/>
            <person name="Riege K."/>
            <person name="Sammeth M."/>
            <person name="Nowrousian M."/>
            <person name="Valiante V."/>
            <person name="Linde J."/>
            <person name="Jacobsen I.D."/>
            <person name="Marz M."/>
            <person name="Brakhage A.A."/>
            <person name="Gabaldon T."/>
            <person name="Bocker S."/>
            <person name="Voigt K."/>
        </authorList>
    </citation>
    <scope>NUCLEOTIDE SEQUENCE [LARGE SCALE GENOMIC DNA]</scope>
    <source>
        <strain evidence="6">FSU 9682</strain>
    </source>
</reference>
<dbReference type="GO" id="GO:0032958">
    <property type="term" value="P:inositol phosphate biosynthetic process"/>
    <property type="evidence" value="ECO:0007669"/>
    <property type="project" value="InterPro"/>
</dbReference>
<comment type="caution">
    <text evidence="6">The sequence shown here is derived from an EMBL/GenBank/DDBJ whole genome shotgun (WGS) entry which is preliminary data.</text>
</comment>
<dbReference type="Proteomes" id="UP000027586">
    <property type="component" value="Unassembled WGS sequence"/>
</dbReference>
<protein>
    <recommendedName>
        <fullName evidence="4">Kinase</fullName>
        <ecNumber evidence="4">2.7.-.-</ecNumber>
    </recommendedName>
</protein>
<name>A0A068RWE7_9FUNG</name>
<evidence type="ECO:0000256" key="2">
    <source>
        <dbReference type="ARBA" id="ARBA00022679"/>
    </source>
</evidence>
<feature type="compositionally biased region" description="Low complexity" evidence="5">
    <location>
        <begin position="188"/>
        <end position="197"/>
    </location>
</feature>
<keyword evidence="3 4" id="KW-0418">Kinase</keyword>
<dbReference type="GO" id="GO:0008440">
    <property type="term" value="F:inositol-1,4,5-trisphosphate 3-kinase activity"/>
    <property type="evidence" value="ECO:0007669"/>
    <property type="project" value="TreeGrafter"/>
</dbReference>
<keyword evidence="2 4" id="KW-0808">Transferase</keyword>
<comment type="similarity">
    <text evidence="1 4">Belongs to the inositol phosphokinase (IPK) family.</text>
</comment>
<dbReference type="VEuPathDB" id="FungiDB:LCOR_05600.1"/>
<dbReference type="GO" id="GO:0005737">
    <property type="term" value="C:cytoplasm"/>
    <property type="evidence" value="ECO:0007669"/>
    <property type="project" value="TreeGrafter"/>
</dbReference>
<gene>
    <name evidence="6" type="ORF">LCOR_05600.1</name>
</gene>
<evidence type="ECO:0000256" key="4">
    <source>
        <dbReference type="RuleBase" id="RU363090"/>
    </source>
</evidence>
<dbReference type="SUPFAM" id="SSF56104">
    <property type="entry name" value="SAICAR synthase-like"/>
    <property type="match status" value="1"/>
</dbReference>
<dbReference type="GO" id="GO:0046854">
    <property type="term" value="P:phosphatidylinositol phosphate biosynthetic process"/>
    <property type="evidence" value="ECO:0007669"/>
    <property type="project" value="TreeGrafter"/>
</dbReference>
<feature type="region of interest" description="Disordered" evidence="5">
    <location>
        <begin position="141"/>
        <end position="219"/>
    </location>
</feature>
<dbReference type="OrthoDB" id="2573163at2759"/>
<evidence type="ECO:0000256" key="3">
    <source>
        <dbReference type="ARBA" id="ARBA00022777"/>
    </source>
</evidence>
<accession>A0A068RWE7</accession>
<dbReference type="Pfam" id="PF03770">
    <property type="entry name" value="IPK"/>
    <property type="match status" value="1"/>
</dbReference>
<keyword evidence="7" id="KW-1185">Reference proteome</keyword>
<dbReference type="GO" id="GO:0000824">
    <property type="term" value="F:inositol-1,4,5,6-tetrakisphosphate 3-kinase activity"/>
    <property type="evidence" value="ECO:0007669"/>
    <property type="project" value="TreeGrafter"/>
</dbReference>
<dbReference type="AlphaFoldDB" id="A0A068RWE7"/>
<proteinExistence type="inferred from homology"/>
<dbReference type="EMBL" id="CBTN010000022">
    <property type="protein sequence ID" value="CDH54349.1"/>
    <property type="molecule type" value="Genomic_DNA"/>
</dbReference>